<reference evidence="2 3" key="1">
    <citation type="journal article" date="2016" name="Front. Microbiol.">
        <title>Genomic Resource of Rice Seed Associated Bacteria.</title>
        <authorList>
            <person name="Midha S."/>
            <person name="Bansal K."/>
            <person name="Sharma S."/>
            <person name="Kumar N."/>
            <person name="Patil P.P."/>
            <person name="Chaudhry V."/>
            <person name="Patil P.B."/>
        </authorList>
    </citation>
    <scope>NUCLEOTIDE SEQUENCE [LARGE SCALE GENOMIC DNA]</scope>
    <source>
        <strain evidence="2 3">NS365</strain>
    </source>
</reference>
<evidence type="ECO:0000313" key="3">
    <source>
        <dbReference type="Proteomes" id="UP000078529"/>
    </source>
</evidence>
<dbReference type="InterPro" id="IPR021425">
    <property type="entry name" value="DUF3072"/>
</dbReference>
<evidence type="ECO:0000256" key="1">
    <source>
        <dbReference type="SAM" id="MobiDB-lite"/>
    </source>
</evidence>
<keyword evidence="3" id="KW-1185">Reference proteome</keyword>
<dbReference type="EMBL" id="LDQA01000015">
    <property type="protein sequence ID" value="KTR06720.1"/>
    <property type="molecule type" value="Genomic_DNA"/>
</dbReference>
<accession>A0A175RSL4</accession>
<evidence type="ECO:0000313" key="2">
    <source>
        <dbReference type="EMBL" id="KTR06720.1"/>
    </source>
</evidence>
<feature type="region of interest" description="Disordered" evidence="1">
    <location>
        <begin position="1"/>
        <end position="33"/>
    </location>
</feature>
<dbReference type="Pfam" id="PF11272">
    <property type="entry name" value="DUF3072"/>
    <property type="match status" value="1"/>
</dbReference>
<protein>
    <recommendedName>
        <fullName evidence="4">DUF3072 domain-containing protein</fullName>
    </recommendedName>
</protein>
<evidence type="ECO:0008006" key="4">
    <source>
        <dbReference type="Google" id="ProtNLM"/>
    </source>
</evidence>
<gene>
    <name evidence="2" type="ORF">NS365_06190</name>
</gene>
<sequence>MTSSQPKVDAPSNAEKNPDEWTTGDEPMTGAQASYLQTLCEETDQAFNPDLSKADASKLIDELQGKSKRLKNA</sequence>
<dbReference type="Proteomes" id="UP000078529">
    <property type="component" value="Unassembled WGS sequence"/>
</dbReference>
<comment type="caution">
    <text evidence="2">The sequence shown here is derived from an EMBL/GenBank/DDBJ whole genome shotgun (WGS) entry which is preliminary data.</text>
</comment>
<name>A0A175RSL4_9HYPH</name>
<organism evidence="2 3">
    <name type="scientific">Aureimonas ureilytica</name>
    <dbReference type="NCBI Taxonomy" id="401562"/>
    <lineage>
        <taxon>Bacteria</taxon>
        <taxon>Pseudomonadati</taxon>
        <taxon>Pseudomonadota</taxon>
        <taxon>Alphaproteobacteria</taxon>
        <taxon>Hyphomicrobiales</taxon>
        <taxon>Aurantimonadaceae</taxon>
        <taxon>Aureimonas</taxon>
    </lineage>
</organism>
<dbReference type="AlphaFoldDB" id="A0A175RSL4"/>
<dbReference type="RefSeq" id="WP_058599407.1">
    <property type="nucleotide sequence ID" value="NZ_LDQA01000015.1"/>
</dbReference>
<proteinExistence type="predicted"/>
<dbReference type="PATRIC" id="fig|401562.4.peg.892"/>